<feature type="region of interest" description="Disordered" evidence="1">
    <location>
        <begin position="1"/>
        <end position="59"/>
    </location>
</feature>
<protein>
    <submittedName>
        <fullName evidence="2">Uncharacterized protein</fullName>
    </submittedName>
</protein>
<feature type="compositionally biased region" description="Low complexity" evidence="1">
    <location>
        <begin position="219"/>
        <end position="235"/>
    </location>
</feature>
<comment type="caution">
    <text evidence="2">The sequence shown here is derived from an EMBL/GenBank/DDBJ whole genome shotgun (WGS) entry which is preliminary data.</text>
</comment>
<evidence type="ECO:0000313" key="3">
    <source>
        <dbReference type="Proteomes" id="UP001270362"/>
    </source>
</evidence>
<dbReference type="AlphaFoldDB" id="A0AAE0XIV3"/>
<reference evidence="2" key="2">
    <citation type="submission" date="2023-06" db="EMBL/GenBank/DDBJ databases">
        <authorList>
            <consortium name="Lawrence Berkeley National Laboratory"/>
            <person name="Haridas S."/>
            <person name="Hensen N."/>
            <person name="Bonometti L."/>
            <person name="Westerberg I."/>
            <person name="Brannstrom I.O."/>
            <person name="Guillou S."/>
            <person name="Cros-Aarteil S."/>
            <person name="Calhoun S."/>
            <person name="Kuo A."/>
            <person name="Mondo S."/>
            <person name="Pangilinan J."/>
            <person name="Riley R."/>
            <person name="Labutti K."/>
            <person name="Andreopoulos B."/>
            <person name="Lipzen A."/>
            <person name="Chen C."/>
            <person name="Yanf M."/>
            <person name="Daum C."/>
            <person name="Ng V."/>
            <person name="Clum A."/>
            <person name="Steindorff A."/>
            <person name="Ohm R."/>
            <person name="Martin F."/>
            <person name="Silar P."/>
            <person name="Natvig D."/>
            <person name="Lalanne C."/>
            <person name="Gautier V."/>
            <person name="Ament-Velasquez S.L."/>
            <person name="Kruys A."/>
            <person name="Hutchinson M.I."/>
            <person name="Powell A.J."/>
            <person name="Barry K."/>
            <person name="Miller A.N."/>
            <person name="Grigoriev I.V."/>
            <person name="Debuchy R."/>
            <person name="Gladieux P."/>
            <person name="Thoren M.H."/>
            <person name="Johannesson H."/>
        </authorList>
    </citation>
    <scope>NUCLEOTIDE SEQUENCE</scope>
    <source>
        <strain evidence="2">CBS 314.62</strain>
    </source>
</reference>
<sequence length="312" mass="33746">MQDEAEAVYGTGGRWQLVSGKRRPPPSSVRDLPAYTGPELDPEKNSSPPPPSNPRFYGVNFVTFDPPAFEPPPYYPGSKHYRSASSKSALSTSLSSKSLGPLRLVQTRRRRPPPVFYAKKTHDRIQSVSYTTFEQKDSSSSSSPLPRTIMASNVNPAVMPKVATTLPPLPSGPRPGGRGLSPSKEDIIANLRRQLDDSASASGSSVDSRGGRRRRRNNNNKALAAAAQQKAVGSGLANPAVLPRLAETKPVRLQAGSEPRRGARAQGAAAGRRVADSAAITGAHTHGRVFSPRDLGSRRRRRNRHGRPRRRS</sequence>
<feature type="compositionally biased region" description="Basic residues" evidence="1">
    <location>
        <begin position="298"/>
        <end position="312"/>
    </location>
</feature>
<feature type="compositionally biased region" description="Low complexity" evidence="1">
    <location>
        <begin position="264"/>
        <end position="279"/>
    </location>
</feature>
<feature type="region of interest" description="Disordered" evidence="1">
    <location>
        <begin position="72"/>
        <end position="312"/>
    </location>
</feature>
<name>A0AAE0XIV3_9PEZI</name>
<dbReference type="EMBL" id="JAULSO010000001">
    <property type="protein sequence ID" value="KAK3694095.1"/>
    <property type="molecule type" value="Genomic_DNA"/>
</dbReference>
<evidence type="ECO:0000256" key="1">
    <source>
        <dbReference type="SAM" id="MobiDB-lite"/>
    </source>
</evidence>
<reference evidence="2" key="1">
    <citation type="journal article" date="2023" name="Mol. Phylogenet. Evol.">
        <title>Genome-scale phylogeny and comparative genomics of the fungal order Sordariales.</title>
        <authorList>
            <person name="Hensen N."/>
            <person name="Bonometti L."/>
            <person name="Westerberg I."/>
            <person name="Brannstrom I.O."/>
            <person name="Guillou S."/>
            <person name="Cros-Aarteil S."/>
            <person name="Calhoun S."/>
            <person name="Haridas S."/>
            <person name="Kuo A."/>
            <person name="Mondo S."/>
            <person name="Pangilinan J."/>
            <person name="Riley R."/>
            <person name="LaButti K."/>
            <person name="Andreopoulos B."/>
            <person name="Lipzen A."/>
            <person name="Chen C."/>
            <person name="Yan M."/>
            <person name="Daum C."/>
            <person name="Ng V."/>
            <person name="Clum A."/>
            <person name="Steindorff A."/>
            <person name="Ohm R.A."/>
            <person name="Martin F."/>
            <person name="Silar P."/>
            <person name="Natvig D.O."/>
            <person name="Lalanne C."/>
            <person name="Gautier V."/>
            <person name="Ament-Velasquez S.L."/>
            <person name="Kruys A."/>
            <person name="Hutchinson M.I."/>
            <person name="Powell A.J."/>
            <person name="Barry K."/>
            <person name="Miller A.N."/>
            <person name="Grigoriev I.V."/>
            <person name="Debuchy R."/>
            <person name="Gladieux P."/>
            <person name="Hiltunen Thoren M."/>
            <person name="Johannesson H."/>
        </authorList>
    </citation>
    <scope>NUCLEOTIDE SEQUENCE</scope>
    <source>
        <strain evidence="2">CBS 314.62</strain>
    </source>
</reference>
<feature type="compositionally biased region" description="Low complexity" evidence="1">
    <location>
        <begin position="197"/>
        <end position="208"/>
    </location>
</feature>
<accession>A0AAE0XIV3</accession>
<dbReference type="Proteomes" id="UP001270362">
    <property type="component" value="Unassembled WGS sequence"/>
</dbReference>
<organism evidence="2 3">
    <name type="scientific">Podospora appendiculata</name>
    <dbReference type="NCBI Taxonomy" id="314037"/>
    <lineage>
        <taxon>Eukaryota</taxon>
        <taxon>Fungi</taxon>
        <taxon>Dikarya</taxon>
        <taxon>Ascomycota</taxon>
        <taxon>Pezizomycotina</taxon>
        <taxon>Sordariomycetes</taxon>
        <taxon>Sordariomycetidae</taxon>
        <taxon>Sordariales</taxon>
        <taxon>Podosporaceae</taxon>
        <taxon>Podospora</taxon>
    </lineage>
</organism>
<evidence type="ECO:0000313" key="2">
    <source>
        <dbReference type="EMBL" id="KAK3694095.1"/>
    </source>
</evidence>
<gene>
    <name evidence="2" type="ORF">B0T22DRAFT_61508</name>
</gene>
<feature type="compositionally biased region" description="Low complexity" evidence="1">
    <location>
        <begin position="83"/>
        <end position="99"/>
    </location>
</feature>
<proteinExistence type="predicted"/>
<keyword evidence="3" id="KW-1185">Reference proteome</keyword>